<dbReference type="SUPFAM" id="SSF51126">
    <property type="entry name" value="Pectin lyase-like"/>
    <property type="match status" value="1"/>
</dbReference>
<dbReference type="PANTHER" id="PTHR40088">
    <property type="entry name" value="PECTATE LYASE (EUROFUNG)"/>
    <property type="match status" value="1"/>
</dbReference>
<evidence type="ECO:0000259" key="4">
    <source>
        <dbReference type="Pfam" id="PF13229"/>
    </source>
</evidence>
<protein>
    <recommendedName>
        <fullName evidence="4">Right handed beta helix domain-containing protein</fullName>
    </recommendedName>
</protein>
<sequence>MILLSPTIGRHLAVCVIPLLFGWALAQGAVYHVSPTGNDRNTGTIESPFREIRKAITVLTAGDTVIVADGSYKGFDIIGKGAANLDTTITAPGRNAVITPTTDRGINNPYNIQIWECTRLILDGLRTFNSTRAGLRIVYGSHVTVKNGVFGNHENWGIVTSHTDDVVIEANDCYGSRREHGIYVANSGDRPIVRGNRLHDNVASGLRSNGDVIQGGDGIISGALFENNIIYNNGSIGGAGMNLDGLQEGIIRNNLFYNNQATGIALFKGGGAEGPKGMQVLNNTIIVPAAARYNLRITDAIGPIQVRNNLLYNATTAKGPYSWNTPTDAAWTDSDYNVFGGGQFVSTDGEATRISMETWRASGHEPNSRPNVMLINVVVDPASHDYRLKAGSPLIDAGTVLANVPTDILGTSRPLGAKPDIGVYEYGQYAAWKAAEGFSDEVPDDWDSDKDGIPLLLEYALGLDPQESSVMQLPKVRLTEDRLQMDYVRLRTDLFYAAEQSPNLVIWTRNGVDQGLLGPSTTASVPRALFPKRQFMRLQVTLP</sequence>
<feature type="domain" description="Right handed beta helix" evidence="4">
    <location>
        <begin position="221"/>
        <end position="287"/>
    </location>
</feature>
<dbReference type="RefSeq" id="WP_345734971.1">
    <property type="nucleotide sequence ID" value="NZ_BAABIA010000001.1"/>
</dbReference>
<keyword evidence="3" id="KW-0732">Signal</keyword>
<dbReference type="Pfam" id="PF13229">
    <property type="entry name" value="Beta_helix"/>
    <property type="match status" value="2"/>
</dbReference>
<comment type="caution">
    <text evidence="5">The sequence shown here is derived from an EMBL/GenBank/DDBJ whole genome shotgun (WGS) entry which is preliminary data.</text>
</comment>
<dbReference type="InterPro" id="IPR011050">
    <property type="entry name" value="Pectin_lyase_fold/virulence"/>
</dbReference>
<evidence type="ECO:0000256" key="3">
    <source>
        <dbReference type="ARBA" id="ARBA00022729"/>
    </source>
</evidence>
<dbReference type="InterPro" id="IPR052052">
    <property type="entry name" value="Polysaccharide_Lyase_9"/>
</dbReference>
<dbReference type="InterPro" id="IPR006626">
    <property type="entry name" value="PbH1"/>
</dbReference>
<dbReference type="EMBL" id="BAABIA010000001">
    <property type="protein sequence ID" value="GAA5134696.1"/>
    <property type="molecule type" value="Genomic_DNA"/>
</dbReference>
<dbReference type="NCBIfam" id="NF041518">
    <property type="entry name" value="choice_anch_Q"/>
    <property type="match status" value="1"/>
</dbReference>
<evidence type="ECO:0000313" key="5">
    <source>
        <dbReference type="EMBL" id="GAA5134696.1"/>
    </source>
</evidence>
<accession>A0ABP9P181</accession>
<gene>
    <name evidence="5" type="ORF">GCM10023213_06890</name>
</gene>
<dbReference type="SMART" id="SM00710">
    <property type="entry name" value="PbH1"/>
    <property type="match status" value="6"/>
</dbReference>
<proteinExistence type="predicted"/>
<name>A0ABP9P181_9BACT</name>
<evidence type="ECO:0000256" key="2">
    <source>
        <dbReference type="ARBA" id="ARBA00022525"/>
    </source>
</evidence>
<feature type="domain" description="Right handed beta helix" evidence="4">
    <location>
        <begin position="109"/>
        <end position="207"/>
    </location>
</feature>
<dbReference type="PANTHER" id="PTHR40088:SF2">
    <property type="entry name" value="SECRETED SUGAR HYDROLASE"/>
    <property type="match status" value="1"/>
</dbReference>
<reference evidence="6" key="1">
    <citation type="journal article" date="2019" name="Int. J. Syst. Evol. Microbiol.">
        <title>The Global Catalogue of Microorganisms (GCM) 10K type strain sequencing project: providing services to taxonomists for standard genome sequencing and annotation.</title>
        <authorList>
            <consortium name="The Broad Institute Genomics Platform"/>
            <consortium name="The Broad Institute Genome Sequencing Center for Infectious Disease"/>
            <person name="Wu L."/>
            <person name="Ma J."/>
        </authorList>
    </citation>
    <scope>NUCLEOTIDE SEQUENCE [LARGE SCALE GENOMIC DNA]</scope>
    <source>
        <strain evidence="6">JCM 18053</strain>
    </source>
</reference>
<dbReference type="Proteomes" id="UP001499852">
    <property type="component" value="Unassembled WGS sequence"/>
</dbReference>
<dbReference type="InterPro" id="IPR039448">
    <property type="entry name" value="Beta_helix"/>
</dbReference>
<keyword evidence="6" id="KW-1185">Reference proteome</keyword>
<evidence type="ECO:0000256" key="1">
    <source>
        <dbReference type="ARBA" id="ARBA00004613"/>
    </source>
</evidence>
<evidence type="ECO:0000313" key="6">
    <source>
        <dbReference type="Proteomes" id="UP001499852"/>
    </source>
</evidence>
<dbReference type="InterPro" id="IPR059226">
    <property type="entry name" value="Choice_anch_Q_dom"/>
</dbReference>
<dbReference type="InterPro" id="IPR012334">
    <property type="entry name" value="Pectin_lyas_fold"/>
</dbReference>
<keyword evidence="2" id="KW-0964">Secreted</keyword>
<dbReference type="Gene3D" id="2.160.20.10">
    <property type="entry name" value="Single-stranded right-handed beta-helix, Pectin lyase-like"/>
    <property type="match status" value="1"/>
</dbReference>
<organism evidence="5 6">
    <name type="scientific">Prosthecobacter algae</name>
    <dbReference type="NCBI Taxonomy" id="1144682"/>
    <lineage>
        <taxon>Bacteria</taxon>
        <taxon>Pseudomonadati</taxon>
        <taxon>Verrucomicrobiota</taxon>
        <taxon>Verrucomicrobiia</taxon>
        <taxon>Verrucomicrobiales</taxon>
        <taxon>Verrucomicrobiaceae</taxon>
        <taxon>Prosthecobacter</taxon>
    </lineage>
</organism>
<comment type="subcellular location">
    <subcellularLocation>
        <location evidence="1">Secreted</location>
    </subcellularLocation>
</comment>